<dbReference type="InterPro" id="IPR001992">
    <property type="entry name" value="T2SS_GspF/T4SS_PilC_CS"/>
</dbReference>
<feature type="transmembrane region" description="Helical" evidence="12">
    <location>
        <begin position="366"/>
        <end position="391"/>
    </location>
</feature>
<dbReference type="PANTHER" id="PTHR30012">
    <property type="entry name" value="GENERAL SECRETION PATHWAY PROTEIN"/>
    <property type="match status" value="1"/>
</dbReference>
<keyword evidence="4 11" id="KW-0813">Transport</keyword>
<dbReference type="FunFam" id="1.20.81.30:FF:000001">
    <property type="entry name" value="Type II secretion system protein F"/>
    <property type="match status" value="1"/>
</dbReference>
<evidence type="ECO:0000256" key="4">
    <source>
        <dbReference type="ARBA" id="ARBA00022448"/>
    </source>
</evidence>
<dbReference type="PANTHER" id="PTHR30012:SF0">
    <property type="entry name" value="TYPE II SECRETION SYSTEM PROTEIN F-RELATED"/>
    <property type="match status" value="1"/>
</dbReference>
<sequence>MPVYKYTGFNSEGKKVHGTIEGNSINFVISKLKEQGIFVESIKDVKSKDRFLILDYFNGFVSSGKKLLPDVFFQLAMLLKSGIPLSESLKITGNQVNNKKVKSILLALSAKVSEGIKLSVAMQEFNDYFSDVLINLVRTSEETGRLAETFENVARYEEEKRKSMDKIKVAMIYPMIVLSIGMGVVGFLLSYVVPKMKNIFSAVNRELPATTKFLIATGNFIKNYGVLTISILIILIILIRLYLKKNEKILKKIDKYLLRFNLFLNINLYKFSESMNFLLSEGVPLLAAVSLSTNSISNRELKDVLFFVTEDIKSGKSFSESLKQSGSFPEMFVAAIKTGEKSGNLANIFLRLSEFYFKKIEKTLNVFLSIIEPLFILILGLIVGFIVLSIMSPLFELNTFIR</sequence>
<dbReference type="InterPro" id="IPR003004">
    <property type="entry name" value="GspF/PilC"/>
</dbReference>
<keyword evidence="8 12" id="KW-1133">Transmembrane helix</keyword>
<proteinExistence type="inferred from homology"/>
<dbReference type="InterPro" id="IPR018076">
    <property type="entry name" value="T2SS_GspF_dom"/>
</dbReference>
<dbReference type="Gene3D" id="1.20.81.30">
    <property type="entry name" value="Type II secretion system (T2SS), domain F"/>
    <property type="match status" value="2"/>
</dbReference>
<evidence type="ECO:0000256" key="2">
    <source>
        <dbReference type="ARBA" id="ARBA00004429"/>
    </source>
</evidence>
<keyword evidence="6" id="KW-0997">Cell inner membrane</keyword>
<evidence type="ECO:0000256" key="3">
    <source>
        <dbReference type="ARBA" id="ARBA00005745"/>
    </source>
</evidence>
<dbReference type="Proteomes" id="UP000001520">
    <property type="component" value="Chromosome"/>
</dbReference>
<comment type="subcellular location">
    <subcellularLocation>
        <location evidence="2">Cell inner membrane</location>
        <topology evidence="2">Multi-pass membrane protein</topology>
    </subcellularLocation>
    <subcellularLocation>
        <location evidence="11">Cell membrane</location>
        <topology evidence="11">Multi-pass membrane protein</topology>
    </subcellularLocation>
</comment>
<evidence type="ECO:0000259" key="13">
    <source>
        <dbReference type="Pfam" id="PF00482"/>
    </source>
</evidence>
<keyword evidence="7 11" id="KW-0812">Transmembrane</keyword>
<reference evidence="14 15" key="1">
    <citation type="journal article" date="2010" name="DNA Res.">
        <title>Bacterial lifestyle in a deep-sea hydrothermal vent chimney revealed by the genome sequence of the thermophilic bacterium Deferribacter desulfuricans SSM1.</title>
        <authorList>
            <person name="Takaki Y."/>
            <person name="Shimamura S."/>
            <person name="Nakagawa S."/>
            <person name="Fukuhara Y."/>
            <person name="Horikawa H."/>
            <person name="Ankai A."/>
            <person name="Harada T."/>
            <person name="Hosoyama A."/>
            <person name="Oguchi A."/>
            <person name="Fukui S."/>
            <person name="Fujita N."/>
            <person name="Takami H."/>
            <person name="Takai K."/>
        </authorList>
    </citation>
    <scope>NUCLEOTIDE SEQUENCE [LARGE SCALE GENOMIC DNA]</scope>
    <source>
        <strain evidence="15">DSM 14783 / JCM 11476 / NBRC 101012 / SSM1</strain>
    </source>
</reference>
<dbReference type="AlphaFoldDB" id="D3PDV0"/>
<feature type="domain" description="Type II secretion system protein GspF" evidence="13">
    <location>
        <begin position="74"/>
        <end position="194"/>
    </location>
</feature>
<evidence type="ECO:0000313" key="14">
    <source>
        <dbReference type="EMBL" id="BAI80773.1"/>
    </source>
</evidence>
<accession>D3PDV0</accession>
<feature type="transmembrane region" description="Helical" evidence="12">
    <location>
        <begin position="224"/>
        <end position="243"/>
    </location>
</feature>
<evidence type="ECO:0000256" key="1">
    <source>
        <dbReference type="ARBA" id="ARBA00002684"/>
    </source>
</evidence>
<feature type="transmembrane region" description="Helical" evidence="12">
    <location>
        <begin position="170"/>
        <end position="193"/>
    </location>
</feature>
<evidence type="ECO:0000256" key="7">
    <source>
        <dbReference type="ARBA" id="ARBA00022692"/>
    </source>
</evidence>
<evidence type="ECO:0000256" key="12">
    <source>
        <dbReference type="SAM" id="Phobius"/>
    </source>
</evidence>
<evidence type="ECO:0000313" key="15">
    <source>
        <dbReference type="Proteomes" id="UP000001520"/>
    </source>
</evidence>
<dbReference type="GO" id="GO:0009306">
    <property type="term" value="P:protein secretion"/>
    <property type="evidence" value="ECO:0007669"/>
    <property type="project" value="InterPro"/>
</dbReference>
<gene>
    <name evidence="14" type="ordered locus">DEFDS_1306</name>
</gene>
<dbReference type="InterPro" id="IPR042094">
    <property type="entry name" value="T2SS_GspF_sf"/>
</dbReference>
<comment type="similarity">
    <text evidence="3 11">Belongs to the GSP F family.</text>
</comment>
<dbReference type="HOGENOM" id="CLU_035032_2_1_0"/>
<evidence type="ECO:0000256" key="6">
    <source>
        <dbReference type="ARBA" id="ARBA00022519"/>
    </source>
</evidence>
<comment type="function">
    <text evidence="1">Component of the type II secretion system inner membrane complex required for the energy-dependent secretion of extracellular factors such as proteases and toxins from the periplasm.</text>
</comment>
<dbReference type="PRINTS" id="PR00812">
    <property type="entry name" value="BCTERIALGSPF"/>
</dbReference>
<name>D3PDV0_DEFDS</name>
<dbReference type="Pfam" id="PF00482">
    <property type="entry name" value="T2SSF"/>
    <property type="match status" value="2"/>
</dbReference>
<dbReference type="GO" id="GO:0005886">
    <property type="term" value="C:plasma membrane"/>
    <property type="evidence" value="ECO:0007669"/>
    <property type="project" value="UniProtKB-SubCell"/>
</dbReference>
<evidence type="ECO:0000256" key="9">
    <source>
        <dbReference type="ARBA" id="ARBA00023136"/>
    </source>
</evidence>
<dbReference type="STRING" id="639282.DEFDS_1306"/>
<evidence type="ECO:0000256" key="8">
    <source>
        <dbReference type="ARBA" id="ARBA00022989"/>
    </source>
</evidence>
<evidence type="ECO:0000256" key="10">
    <source>
        <dbReference type="ARBA" id="ARBA00030750"/>
    </source>
</evidence>
<keyword evidence="5" id="KW-1003">Cell membrane</keyword>
<dbReference type="eggNOG" id="COG1459">
    <property type="taxonomic scope" value="Bacteria"/>
</dbReference>
<keyword evidence="9 12" id="KW-0472">Membrane</keyword>
<dbReference type="KEGG" id="ddf:DEFDS_1306"/>
<dbReference type="EMBL" id="AP011529">
    <property type="protein sequence ID" value="BAI80773.1"/>
    <property type="molecule type" value="Genomic_DNA"/>
</dbReference>
<dbReference type="RefSeq" id="WP_013008020.1">
    <property type="nucleotide sequence ID" value="NC_013939.1"/>
</dbReference>
<protein>
    <recommendedName>
        <fullName evidence="10">General secretion pathway protein F</fullName>
    </recommendedName>
</protein>
<dbReference type="OrthoDB" id="9778391at2"/>
<keyword evidence="15" id="KW-1185">Reference proteome</keyword>
<feature type="domain" description="Type II secretion system protein GspF" evidence="13">
    <location>
        <begin position="271"/>
        <end position="393"/>
    </location>
</feature>
<evidence type="ECO:0000256" key="5">
    <source>
        <dbReference type="ARBA" id="ARBA00022475"/>
    </source>
</evidence>
<dbReference type="PROSITE" id="PS00874">
    <property type="entry name" value="T2SP_F"/>
    <property type="match status" value="1"/>
</dbReference>
<organism evidence="14 15">
    <name type="scientific">Deferribacter desulfuricans (strain DSM 14783 / JCM 11476 / NBRC 101012 / SSM1)</name>
    <dbReference type="NCBI Taxonomy" id="639282"/>
    <lineage>
        <taxon>Bacteria</taxon>
        <taxon>Pseudomonadati</taxon>
        <taxon>Deferribacterota</taxon>
        <taxon>Deferribacteres</taxon>
        <taxon>Deferribacterales</taxon>
        <taxon>Deferribacteraceae</taxon>
        <taxon>Deferribacter</taxon>
    </lineage>
</organism>
<evidence type="ECO:0000256" key="11">
    <source>
        <dbReference type="RuleBase" id="RU003923"/>
    </source>
</evidence>